<dbReference type="Proteomes" id="UP001166286">
    <property type="component" value="Unassembled WGS sequence"/>
</dbReference>
<keyword evidence="1" id="KW-0732">Signal</keyword>
<dbReference type="EMBL" id="JAFEKC020000004">
    <property type="protein sequence ID" value="KAK0514944.1"/>
    <property type="molecule type" value="Genomic_DNA"/>
</dbReference>
<reference evidence="2" key="1">
    <citation type="submission" date="2023-03" db="EMBL/GenBank/DDBJ databases">
        <title>Complete genome of Cladonia borealis.</title>
        <authorList>
            <person name="Park H."/>
        </authorList>
    </citation>
    <scope>NUCLEOTIDE SEQUENCE</scope>
    <source>
        <strain evidence="2">ANT050790</strain>
    </source>
</reference>
<name>A0AA39R750_9LECA</name>
<dbReference type="AlphaFoldDB" id="A0AA39R750"/>
<keyword evidence="3" id="KW-1185">Reference proteome</keyword>
<comment type="caution">
    <text evidence="2">The sequence shown here is derived from an EMBL/GenBank/DDBJ whole genome shotgun (WGS) entry which is preliminary data.</text>
</comment>
<evidence type="ECO:0000313" key="3">
    <source>
        <dbReference type="Proteomes" id="UP001166286"/>
    </source>
</evidence>
<feature type="signal peptide" evidence="1">
    <location>
        <begin position="1"/>
        <end position="25"/>
    </location>
</feature>
<accession>A0AA39R750</accession>
<evidence type="ECO:0000313" key="2">
    <source>
        <dbReference type="EMBL" id="KAK0514944.1"/>
    </source>
</evidence>
<protein>
    <submittedName>
        <fullName evidence="2">Uncharacterized protein</fullName>
    </submittedName>
</protein>
<gene>
    <name evidence="2" type="ORF">JMJ35_002323</name>
</gene>
<feature type="chain" id="PRO_5041323321" evidence="1">
    <location>
        <begin position="26"/>
        <end position="175"/>
    </location>
</feature>
<proteinExistence type="predicted"/>
<organism evidence="2 3">
    <name type="scientific">Cladonia borealis</name>
    <dbReference type="NCBI Taxonomy" id="184061"/>
    <lineage>
        <taxon>Eukaryota</taxon>
        <taxon>Fungi</taxon>
        <taxon>Dikarya</taxon>
        <taxon>Ascomycota</taxon>
        <taxon>Pezizomycotina</taxon>
        <taxon>Lecanoromycetes</taxon>
        <taxon>OSLEUM clade</taxon>
        <taxon>Lecanoromycetidae</taxon>
        <taxon>Lecanorales</taxon>
        <taxon>Lecanorineae</taxon>
        <taxon>Cladoniaceae</taxon>
        <taxon>Cladonia</taxon>
    </lineage>
</organism>
<evidence type="ECO:0000256" key="1">
    <source>
        <dbReference type="SAM" id="SignalP"/>
    </source>
</evidence>
<sequence>MLVHQMLHLTLVQLLLWTLMPTVSTSIPNPVPSPSLLERPASNLILPSNGSFTNPNVLPADPSYVPWPSTGLNLGVVKLFNYGDPISPFEANQVLTELARVYHGQPPNEHCGTVRRTYTASTVALVLNPSPDLTWGSLARAGYIFPLFFARYEYVGFKFEIWGIEGVFLGGGYIA</sequence>